<dbReference type="EMBL" id="JNBY01000056">
    <property type="protein sequence ID" value="KDN86714.1"/>
    <property type="molecule type" value="Genomic_DNA"/>
</dbReference>
<proteinExistence type="predicted"/>
<dbReference type="HOGENOM" id="CLU_1488237_0_0_11"/>
<keyword evidence="2" id="KW-1185">Reference proteome</keyword>
<evidence type="ECO:0000313" key="1">
    <source>
        <dbReference type="EMBL" id="KDN86714.1"/>
    </source>
</evidence>
<comment type="caution">
    <text evidence="1">The sequence shown here is derived from an EMBL/GenBank/DDBJ whole genome shotgun (WGS) entry which is preliminary data.</text>
</comment>
<reference evidence="1 2" key="1">
    <citation type="submission" date="2014-05" db="EMBL/GenBank/DDBJ databases">
        <title>Draft Genome Sequence of Kitasatospora cheerisanensis KCTC 2395.</title>
        <authorList>
            <person name="Nam D.H."/>
        </authorList>
    </citation>
    <scope>NUCLEOTIDE SEQUENCE [LARGE SCALE GENOMIC DNA]</scope>
    <source>
        <strain evidence="1 2">KCTC 2395</strain>
    </source>
</reference>
<dbReference type="eggNOG" id="ENOG5030RPJ">
    <property type="taxonomic scope" value="Bacteria"/>
</dbReference>
<dbReference type="Proteomes" id="UP000027178">
    <property type="component" value="Unassembled WGS sequence"/>
</dbReference>
<evidence type="ECO:0008006" key="3">
    <source>
        <dbReference type="Google" id="ProtNLM"/>
    </source>
</evidence>
<organism evidence="1 2">
    <name type="scientific">Kitasatospora cheerisanensis KCTC 2395</name>
    <dbReference type="NCBI Taxonomy" id="1348663"/>
    <lineage>
        <taxon>Bacteria</taxon>
        <taxon>Bacillati</taxon>
        <taxon>Actinomycetota</taxon>
        <taxon>Actinomycetes</taxon>
        <taxon>Kitasatosporales</taxon>
        <taxon>Streptomycetaceae</taxon>
        <taxon>Kitasatospora</taxon>
    </lineage>
</organism>
<protein>
    <recommendedName>
        <fullName evidence="3">Mobile element protein</fullName>
    </recommendedName>
</protein>
<evidence type="ECO:0000313" key="2">
    <source>
        <dbReference type="Proteomes" id="UP000027178"/>
    </source>
</evidence>
<name>A0A066Z3C0_9ACTN</name>
<gene>
    <name evidence="1" type="ORF">KCH_15310</name>
</gene>
<sequence length="183" mass="19377">MALPPDGLLADPAALAVWLGVPADDPQLLAALRSASSRFVSDVGHPVRLVMGDTTTLYGDGTDRLLLPAVPVRAIHSLTVDGVAVTDWRARRDAGILRRSSACGWPDWAEVVLLWDHGYDPIPQEIQDAVIDQARTVYAVQPGVQTVQAGGESITYGAAATTGITAQWASAVANYQLAHGDRT</sequence>
<dbReference type="RefSeq" id="WP_084223337.1">
    <property type="nucleotide sequence ID" value="NZ_KK853997.1"/>
</dbReference>
<dbReference type="PATRIC" id="fig|1348663.4.peg.1471"/>
<accession>A0A066Z3C0</accession>
<dbReference type="AlphaFoldDB" id="A0A066Z3C0"/>